<dbReference type="PANTHER" id="PTHR11552">
    <property type="entry name" value="GLUCOSE-METHANOL-CHOLINE GMC OXIDOREDUCTASE"/>
    <property type="match status" value="1"/>
</dbReference>
<evidence type="ECO:0000256" key="2">
    <source>
        <dbReference type="ARBA" id="ARBA00010790"/>
    </source>
</evidence>
<dbReference type="PROSITE" id="PS00623">
    <property type="entry name" value="GMC_OXRED_1"/>
    <property type="match status" value="1"/>
</dbReference>
<reference evidence="12" key="1">
    <citation type="journal article" date="2020" name="Stud. Mycol.">
        <title>101 Dothideomycetes genomes: a test case for predicting lifestyles and emergence of pathogens.</title>
        <authorList>
            <person name="Haridas S."/>
            <person name="Albert R."/>
            <person name="Binder M."/>
            <person name="Bloem J."/>
            <person name="Labutti K."/>
            <person name="Salamov A."/>
            <person name="Andreopoulos B."/>
            <person name="Baker S."/>
            <person name="Barry K."/>
            <person name="Bills G."/>
            <person name="Bluhm B."/>
            <person name="Cannon C."/>
            <person name="Castanera R."/>
            <person name="Culley D."/>
            <person name="Daum C."/>
            <person name="Ezra D."/>
            <person name="Gonzalez J."/>
            <person name="Henrissat B."/>
            <person name="Kuo A."/>
            <person name="Liang C."/>
            <person name="Lipzen A."/>
            <person name="Lutzoni F."/>
            <person name="Magnuson J."/>
            <person name="Mondo S."/>
            <person name="Nolan M."/>
            <person name="Ohm R."/>
            <person name="Pangilinan J."/>
            <person name="Park H.-J."/>
            <person name="Ramirez L."/>
            <person name="Alfaro M."/>
            <person name="Sun H."/>
            <person name="Tritt A."/>
            <person name="Yoshinaga Y."/>
            <person name="Zwiers L.-H."/>
            <person name="Turgeon B."/>
            <person name="Goodwin S."/>
            <person name="Spatafora J."/>
            <person name="Crous P."/>
            <person name="Grigoriev I."/>
        </authorList>
    </citation>
    <scope>NUCLEOTIDE SEQUENCE</scope>
    <source>
        <strain evidence="12">CBS 123094</strain>
    </source>
</reference>
<feature type="active site" description="Proton donor" evidence="6">
    <location>
        <position position="575"/>
    </location>
</feature>
<dbReference type="Gene3D" id="3.50.50.60">
    <property type="entry name" value="FAD/NAD(P)-binding domain"/>
    <property type="match status" value="1"/>
</dbReference>
<evidence type="ECO:0000259" key="11">
    <source>
        <dbReference type="PROSITE" id="PS00624"/>
    </source>
</evidence>
<keyword evidence="5" id="KW-0560">Oxidoreductase</keyword>
<comment type="cofactor">
    <cofactor evidence="1 7">
        <name>FAD</name>
        <dbReference type="ChEBI" id="CHEBI:57692"/>
    </cofactor>
</comment>
<feature type="compositionally biased region" description="Pro residues" evidence="9">
    <location>
        <begin position="535"/>
        <end position="552"/>
    </location>
</feature>
<dbReference type="Proteomes" id="UP000799779">
    <property type="component" value="Unassembled WGS sequence"/>
</dbReference>
<gene>
    <name evidence="12" type="ORF">P154DRAFT_622960</name>
</gene>
<organism evidence="12 13">
    <name type="scientific">Amniculicola lignicola CBS 123094</name>
    <dbReference type="NCBI Taxonomy" id="1392246"/>
    <lineage>
        <taxon>Eukaryota</taxon>
        <taxon>Fungi</taxon>
        <taxon>Dikarya</taxon>
        <taxon>Ascomycota</taxon>
        <taxon>Pezizomycotina</taxon>
        <taxon>Dothideomycetes</taxon>
        <taxon>Pleosporomycetidae</taxon>
        <taxon>Pleosporales</taxon>
        <taxon>Amniculicolaceae</taxon>
        <taxon>Amniculicola</taxon>
    </lineage>
</organism>
<dbReference type="InterPro" id="IPR036188">
    <property type="entry name" value="FAD/NAD-bd_sf"/>
</dbReference>
<keyword evidence="13" id="KW-1185">Reference proteome</keyword>
<keyword evidence="4 7" id="KW-0274">FAD</keyword>
<dbReference type="Pfam" id="PF00732">
    <property type="entry name" value="GMC_oxred_N"/>
    <property type="match status" value="1"/>
</dbReference>
<dbReference type="InterPro" id="IPR007867">
    <property type="entry name" value="GMC_OxRtase_C"/>
</dbReference>
<evidence type="ECO:0000256" key="4">
    <source>
        <dbReference type="ARBA" id="ARBA00022827"/>
    </source>
</evidence>
<dbReference type="InterPro" id="IPR012132">
    <property type="entry name" value="GMC_OxRdtase"/>
</dbReference>
<dbReference type="SUPFAM" id="SSF54373">
    <property type="entry name" value="FAD-linked reductases, C-terminal domain"/>
    <property type="match status" value="1"/>
</dbReference>
<evidence type="ECO:0000256" key="3">
    <source>
        <dbReference type="ARBA" id="ARBA00022630"/>
    </source>
</evidence>
<protein>
    <submittedName>
        <fullName evidence="12">GMC oxidoreductase</fullName>
    </submittedName>
</protein>
<dbReference type="PIRSF" id="PIRSF000137">
    <property type="entry name" value="Alcohol_oxidase"/>
    <property type="match status" value="1"/>
</dbReference>
<feature type="domain" description="Glucose-methanol-choline oxidoreductase N-terminal" evidence="11">
    <location>
        <begin position="289"/>
        <end position="303"/>
    </location>
</feature>
<dbReference type="EMBL" id="ML977621">
    <property type="protein sequence ID" value="KAF1996752.1"/>
    <property type="molecule type" value="Genomic_DNA"/>
</dbReference>
<evidence type="ECO:0000256" key="7">
    <source>
        <dbReference type="PIRSR" id="PIRSR000137-2"/>
    </source>
</evidence>
<feature type="active site" description="Proton acceptor" evidence="6">
    <location>
        <position position="620"/>
    </location>
</feature>
<dbReference type="GO" id="GO:0050660">
    <property type="term" value="F:flavin adenine dinucleotide binding"/>
    <property type="evidence" value="ECO:0007669"/>
    <property type="project" value="InterPro"/>
</dbReference>
<feature type="compositionally biased region" description="Low complexity" evidence="9">
    <location>
        <begin position="471"/>
        <end position="485"/>
    </location>
</feature>
<feature type="binding site" evidence="7">
    <location>
        <begin position="574"/>
        <end position="575"/>
    </location>
    <ligand>
        <name>FAD</name>
        <dbReference type="ChEBI" id="CHEBI:57692"/>
    </ligand>
</feature>
<dbReference type="AlphaFoldDB" id="A0A6A5W4F6"/>
<evidence type="ECO:0000256" key="8">
    <source>
        <dbReference type="RuleBase" id="RU003968"/>
    </source>
</evidence>
<evidence type="ECO:0000313" key="12">
    <source>
        <dbReference type="EMBL" id="KAF1996752.1"/>
    </source>
</evidence>
<evidence type="ECO:0000256" key="6">
    <source>
        <dbReference type="PIRSR" id="PIRSR000137-1"/>
    </source>
</evidence>
<feature type="binding site" evidence="7">
    <location>
        <position position="97"/>
    </location>
    <ligand>
        <name>FAD</name>
        <dbReference type="ChEBI" id="CHEBI:57692"/>
    </ligand>
</feature>
<feature type="region of interest" description="Disordered" evidence="9">
    <location>
        <begin position="533"/>
        <end position="560"/>
    </location>
</feature>
<dbReference type="Gene3D" id="3.30.560.10">
    <property type="entry name" value="Glucose Oxidase, domain 3"/>
    <property type="match status" value="1"/>
</dbReference>
<evidence type="ECO:0000259" key="10">
    <source>
        <dbReference type="PROSITE" id="PS00623"/>
    </source>
</evidence>
<evidence type="ECO:0000256" key="5">
    <source>
        <dbReference type="ARBA" id="ARBA00023002"/>
    </source>
</evidence>
<dbReference type="PROSITE" id="PS00624">
    <property type="entry name" value="GMC_OXRED_2"/>
    <property type="match status" value="1"/>
</dbReference>
<dbReference type="OrthoDB" id="269227at2759"/>
<feature type="domain" description="Glucose-methanol-choline oxidoreductase N-terminal" evidence="10">
    <location>
        <begin position="95"/>
        <end position="118"/>
    </location>
</feature>
<sequence length="655" mass="70634">MDPSTPAITPSNFSNVPFDVLIVGGGTAALVIAARLSALPSITVGVIEAGPKSFNDPVITVPGRFGESLGGEYDWKFETIPQAGLNGRSLAWPRGRVLGGTSALNFMTWTRGNREDFDAWEALGNEGWGWDAMLPYFKKTETLHQSSASHQATHQSLFTAHDHGTQGPVPTVYLDEFSEPHRHWHATLNALGLETNKNHFSGSNIGAFTSLVSVHPTTRTRVSSATAYYEPCAGRENLYVLTNATAEKIELEKNGDGEGEEWVAKGVWYSCNGERYLAHASREVIVCAGSVQSPQLLELSGIGNPDILRAAGIPVKVANPNVGENLQEHMMTAMIYELPPTLTGPDQLRANPSLAQSAQTQFKTSQSGIYATLPCALSYASLAQVLPPDTLTTILKDLPPPQTLREKVLYQQFTNPNRGQVEFLFGMGNWNPYFSGEEGKVYGTMLMMLQLPLSRGSIHIPAKRTDSDKLPSSSSSSTSPSASPSMKHPPTIDPKYFAPPTGPIDLAIMSQAQRFADKICRTAPLSSIIQRRVFPPEPGLPPSSSPPSPSPSPEQQKQQENFTPWIHSSSTTDWHPIGTCSMGGSLGRTVGVIDARLRVYNVKGLRVADASIMPLHICSHPQATIYAIGEKAAGLVLQDWGLVGEDGGVGEEGEG</sequence>
<accession>A0A6A5W4F6</accession>
<feature type="region of interest" description="Disordered" evidence="9">
    <location>
        <begin position="462"/>
        <end position="497"/>
    </location>
</feature>
<name>A0A6A5W4F6_9PLEO</name>
<dbReference type="SUPFAM" id="SSF51905">
    <property type="entry name" value="FAD/NAD(P)-binding domain"/>
    <property type="match status" value="1"/>
</dbReference>
<dbReference type="PANTHER" id="PTHR11552:SF201">
    <property type="entry name" value="GLUCOSE-METHANOL-CHOLINE OXIDOREDUCTASE N-TERMINAL DOMAIN-CONTAINING PROTEIN"/>
    <property type="match status" value="1"/>
</dbReference>
<dbReference type="Pfam" id="PF05199">
    <property type="entry name" value="GMC_oxred_C"/>
    <property type="match status" value="1"/>
</dbReference>
<evidence type="ECO:0000313" key="13">
    <source>
        <dbReference type="Proteomes" id="UP000799779"/>
    </source>
</evidence>
<evidence type="ECO:0000256" key="9">
    <source>
        <dbReference type="SAM" id="MobiDB-lite"/>
    </source>
</evidence>
<keyword evidence="3 8" id="KW-0285">Flavoprotein</keyword>
<feature type="binding site" evidence="7">
    <location>
        <begin position="621"/>
        <end position="622"/>
    </location>
    <ligand>
        <name>FAD</name>
        <dbReference type="ChEBI" id="CHEBI:57692"/>
    </ligand>
</feature>
<dbReference type="InterPro" id="IPR000172">
    <property type="entry name" value="GMC_OxRdtase_N"/>
</dbReference>
<evidence type="ECO:0000256" key="1">
    <source>
        <dbReference type="ARBA" id="ARBA00001974"/>
    </source>
</evidence>
<proteinExistence type="inferred from homology"/>
<dbReference type="GO" id="GO:0016614">
    <property type="term" value="F:oxidoreductase activity, acting on CH-OH group of donors"/>
    <property type="evidence" value="ECO:0007669"/>
    <property type="project" value="InterPro"/>
</dbReference>
<comment type="similarity">
    <text evidence="2 8">Belongs to the GMC oxidoreductase family.</text>
</comment>
<feature type="binding site" evidence="7">
    <location>
        <position position="101"/>
    </location>
    <ligand>
        <name>FAD</name>
        <dbReference type="ChEBI" id="CHEBI:57692"/>
    </ligand>
</feature>